<dbReference type="PANTHER" id="PTHR24235:SF12">
    <property type="entry name" value="G-PROTEIN COUPLED RECEPTORS FAMILY 1 PROFILE DOMAIN-CONTAINING PROTEIN"/>
    <property type="match status" value="1"/>
</dbReference>
<dbReference type="PROSITE" id="PS50262">
    <property type="entry name" value="G_PROTEIN_RECEP_F1_2"/>
    <property type="match status" value="1"/>
</dbReference>
<dbReference type="Gene3D" id="1.20.1070.10">
    <property type="entry name" value="Rhodopsin 7-helix transmembrane proteins"/>
    <property type="match status" value="1"/>
</dbReference>
<keyword evidence="5 8" id="KW-0472">Membrane</keyword>
<dbReference type="InterPro" id="IPR017452">
    <property type="entry name" value="GPCR_Rhodpsn_7TM"/>
</dbReference>
<evidence type="ECO:0000256" key="4">
    <source>
        <dbReference type="ARBA" id="ARBA00023040"/>
    </source>
</evidence>
<keyword evidence="7" id="KW-0807">Transducer</keyword>
<dbReference type="STRING" id="53468.A0A0R3U7Y0"/>
<dbReference type="GO" id="GO:0004930">
    <property type="term" value="F:G protein-coupled receptor activity"/>
    <property type="evidence" value="ECO:0007669"/>
    <property type="project" value="UniProtKB-KW"/>
</dbReference>
<evidence type="ECO:0000256" key="3">
    <source>
        <dbReference type="ARBA" id="ARBA00022989"/>
    </source>
</evidence>
<feature type="transmembrane region" description="Helical" evidence="8">
    <location>
        <begin position="33"/>
        <end position="53"/>
    </location>
</feature>
<comment type="subcellular location">
    <subcellularLocation>
        <location evidence="1">Membrane</location>
        <topology evidence="1">Multi-pass membrane protein</topology>
    </subcellularLocation>
</comment>
<name>A0A0R3U7Y0_MESCO</name>
<keyword evidence="4" id="KW-0297">G-protein coupled receptor</keyword>
<feature type="transmembrane region" description="Helical" evidence="8">
    <location>
        <begin position="259"/>
        <end position="282"/>
    </location>
</feature>
<evidence type="ECO:0000256" key="2">
    <source>
        <dbReference type="ARBA" id="ARBA00022692"/>
    </source>
</evidence>
<dbReference type="Pfam" id="PF00001">
    <property type="entry name" value="7tm_1"/>
    <property type="match status" value="1"/>
</dbReference>
<feature type="domain" description="G-protein coupled receptors family 1 profile" evidence="9">
    <location>
        <begin position="1"/>
        <end position="279"/>
    </location>
</feature>
<proteinExistence type="predicted"/>
<keyword evidence="6" id="KW-0675">Receptor</keyword>
<dbReference type="PRINTS" id="PR00237">
    <property type="entry name" value="GPCRRHODOPSN"/>
</dbReference>
<feature type="transmembrane region" description="Helical" evidence="8">
    <location>
        <begin position="87"/>
        <end position="110"/>
    </location>
</feature>
<dbReference type="AlphaFoldDB" id="A0A0R3U7Y0"/>
<keyword evidence="3 8" id="KW-1133">Transmembrane helix</keyword>
<protein>
    <recommendedName>
        <fullName evidence="9">G-protein coupled receptors family 1 profile domain-containing protein</fullName>
    </recommendedName>
</protein>
<dbReference type="Proteomes" id="UP000267029">
    <property type="component" value="Unassembled WGS sequence"/>
</dbReference>
<feature type="transmembrane region" description="Helical" evidence="8">
    <location>
        <begin position="204"/>
        <end position="227"/>
    </location>
</feature>
<keyword evidence="2 8" id="KW-0812">Transmembrane</keyword>
<evidence type="ECO:0000256" key="5">
    <source>
        <dbReference type="ARBA" id="ARBA00023136"/>
    </source>
</evidence>
<accession>A0A0R3U7Y0</accession>
<dbReference type="PANTHER" id="PTHR24235">
    <property type="entry name" value="NEUROPEPTIDE Y RECEPTOR"/>
    <property type="match status" value="1"/>
</dbReference>
<dbReference type="InterPro" id="IPR000276">
    <property type="entry name" value="GPCR_Rhodpsn"/>
</dbReference>
<evidence type="ECO:0000256" key="8">
    <source>
        <dbReference type="SAM" id="Phobius"/>
    </source>
</evidence>
<organism evidence="10 11">
    <name type="scientific">Mesocestoides corti</name>
    <name type="common">Flatworm</name>
    <dbReference type="NCBI Taxonomy" id="53468"/>
    <lineage>
        <taxon>Eukaryota</taxon>
        <taxon>Metazoa</taxon>
        <taxon>Spiralia</taxon>
        <taxon>Lophotrochozoa</taxon>
        <taxon>Platyhelminthes</taxon>
        <taxon>Cestoda</taxon>
        <taxon>Eucestoda</taxon>
        <taxon>Cyclophyllidea</taxon>
        <taxon>Mesocestoididae</taxon>
        <taxon>Mesocestoides</taxon>
    </lineage>
</organism>
<evidence type="ECO:0000313" key="10">
    <source>
        <dbReference type="EMBL" id="VDD76949.1"/>
    </source>
</evidence>
<gene>
    <name evidence="10" type="ORF">MCOS_LOCUS2952</name>
</gene>
<dbReference type="GO" id="GO:0016020">
    <property type="term" value="C:membrane"/>
    <property type="evidence" value="ECO:0007669"/>
    <property type="project" value="UniProtKB-SubCell"/>
</dbReference>
<dbReference type="SUPFAM" id="SSF81321">
    <property type="entry name" value="Family A G protein-coupled receptor-like"/>
    <property type="match status" value="1"/>
</dbReference>
<dbReference type="OrthoDB" id="9046662at2759"/>
<dbReference type="EMBL" id="UXSR01000568">
    <property type="protein sequence ID" value="VDD76949.1"/>
    <property type="molecule type" value="Genomic_DNA"/>
</dbReference>
<evidence type="ECO:0000256" key="7">
    <source>
        <dbReference type="ARBA" id="ARBA00023224"/>
    </source>
</evidence>
<reference evidence="10 11" key="1">
    <citation type="submission" date="2018-10" db="EMBL/GenBank/DDBJ databases">
        <authorList>
            <consortium name="Pathogen Informatics"/>
        </authorList>
    </citation>
    <scope>NUCLEOTIDE SEQUENCE [LARGE SCALE GENOMIC DNA]</scope>
</reference>
<keyword evidence="11" id="KW-1185">Reference proteome</keyword>
<evidence type="ECO:0000313" key="11">
    <source>
        <dbReference type="Proteomes" id="UP000267029"/>
    </source>
</evidence>
<evidence type="ECO:0000256" key="6">
    <source>
        <dbReference type="ARBA" id="ARBA00023170"/>
    </source>
</evidence>
<evidence type="ECO:0000259" key="9">
    <source>
        <dbReference type="PROSITE" id="PS50262"/>
    </source>
</evidence>
<evidence type="ECO:0000256" key="1">
    <source>
        <dbReference type="ARBA" id="ARBA00004141"/>
    </source>
</evidence>
<sequence>MLLKLTHGSSKLSVIFQVIVHPFHSKRIWNRPLFVLPSLWLLAFLMATPMLAFSTVSTGLTIVKTSTPRLVCIEASLQNPRLQRFKYAYGIFTLLCQYVAPIVILVAVYIRICTRIRQLSSARTKNSQLATVIAGPGVNRMDVLSINDDPHRTFLEVGDLPSRSVSANMPSGQGGDDVMSLASQRRKQQDRIHCHLKRQRRANLLLTCVSLVFVLSWLPLHAVNIIMDYKESSATLAPRNRTLDDAMEGRFMGARHITLIQSFCLLCVLFSCCVNPLLYGYLNENYRKEILETVLCCCCCRVKMTHRQRSRRRHN</sequence>